<accession>A0A0F8XUU8</accession>
<dbReference type="EMBL" id="LAZR01057055">
    <property type="protein sequence ID" value="KKK72847.1"/>
    <property type="molecule type" value="Genomic_DNA"/>
</dbReference>
<organism evidence="1">
    <name type="scientific">marine sediment metagenome</name>
    <dbReference type="NCBI Taxonomy" id="412755"/>
    <lineage>
        <taxon>unclassified sequences</taxon>
        <taxon>metagenomes</taxon>
        <taxon>ecological metagenomes</taxon>
    </lineage>
</organism>
<evidence type="ECO:0008006" key="2">
    <source>
        <dbReference type="Google" id="ProtNLM"/>
    </source>
</evidence>
<comment type="caution">
    <text evidence="1">The sequence shown here is derived from an EMBL/GenBank/DDBJ whole genome shotgun (WGS) entry which is preliminary data.</text>
</comment>
<protein>
    <recommendedName>
        <fullName evidence="2">Bacterial Pleckstrin homology domain-containing protein</fullName>
    </recommendedName>
</protein>
<reference evidence="1" key="1">
    <citation type="journal article" date="2015" name="Nature">
        <title>Complex archaea that bridge the gap between prokaryotes and eukaryotes.</title>
        <authorList>
            <person name="Spang A."/>
            <person name="Saw J.H."/>
            <person name="Jorgensen S.L."/>
            <person name="Zaremba-Niedzwiedzka K."/>
            <person name="Martijn J."/>
            <person name="Lind A.E."/>
            <person name="van Eijk R."/>
            <person name="Schleper C."/>
            <person name="Guy L."/>
            <person name="Ettema T.J."/>
        </authorList>
    </citation>
    <scope>NUCLEOTIDE SEQUENCE</scope>
</reference>
<proteinExistence type="predicted"/>
<evidence type="ECO:0000313" key="1">
    <source>
        <dbReference type="EMBL" id="KKK72847.1"/>
    </source>
</evidence>
<name>A0A0F8XUU8_9ZZZZ</name>
<gene>
    <name evidence="1" type="ORF">LCGC14_2899780</name>
</gene>
<dbReference type="AlphaFoldDB" id="A0A0F8XUU8"/>
<sequence length="146" mass="16501">MRFPVLISPLWRPLLLALGATPARSYVEIEDGQLHVRFGWLFDKRFPLDKVEAASPSHWPVWAGIGWRTNFRGTVGLIGTYVNIVEVRFKERQRVGLLLPLTCRRLYLSLEQPRDFIAALGEATGAQAPVDPAAAGARPRRRKKSR</sequence>